<feature type="domain" description="N-acetyltransferase" evidence="3">
    <location>
        <begin position="1"/>
        <end position="162"/>
    </location>
</feature>
<dbReference type="InterPro" id="IPR000182">
    <property type="entry name" value="GNAT_dom"/>
</dbReference>
<dbReference type="CDD" id="cd04301">
    <property type="entry name" value="NAT_SF"/>
    <property type="match status" value="1"/>
</dbReference>
<organism evidence="4 5">
    <name type="scientific">Halopenitus persicus</name>
    <dbReference type="NCBI Taxonomy" id="1048396"/>
    <lineage>
        <taxon>Archaea</taxon>
        <taxon>Methanobacteriati</taxon>
        <taxon>Methanobacteriota</taxon>
        <taxon>Stenosarchaea group</taxon>
        <taxon>Halobacteria</taxon>
        <taxon>Halobacteriales</taxon>
        <taxon>Haloferacaceae</taxon>
        <taxon>Halopenitus</taxon>
    </lineage>
</organism>
<dbReference type="GO" id="GO:0016747">
    <property type="term" value="F:acyltransferase activity, transferring groups other than amino-acyl groups"/>
    <property type="evidence" value="ECO:0007669"/>
    <property type="project" value="InterPro"/>
</dbReference>
<dbReference type="Pfam" id="PF00583">
    <property type="entry name" value="Acetyltransf_1"/>
    <property type="match status" value="1"/>
</dbReference>
<dbReference type="RefSeq" id="WP_021074458.1">
    <property type="nucleotide sequence ID" value="NZ_FNPC01000004.1"/>
</dbReference>
<dbReference type="InterPro" id="IPR043854">
    <property type="entry name" value="DUF5816"/>
</dbReference>
<dbReference type="SUPFAM" id="SSF55729">
    <property type="entry name" value="Acyl-CoA N-acyltransferases (Nat)"/>
    <property type="match status" value="1"/>
</dbReference>
<dbReference type="InterPro" id="IPR016181">
    <property type="entry name" value="Acyl_CoA_acyltransferase"/>
</dbReference>
<dbReference type="OrthoDB" id="125295at2157"/>
<dbReference type="AlphaFoldDB" id="A0A1H3ISW3"/>
<keyword evidence="4" id="KW-0687">Ribonucleoprotein</keyword>
<dbReference type="GO" id="GO:0005840">
    <property type="term" value="C:ribosome"/>
    <property type="evidence" value="ECO:0007669"/>
    <property type="project" value="UniProtKB-KW"/>
</dbReference>
<evidence type="ECO:0000259" key="3">
    <source>
        <dbReference type="PROSITE" id="PS51186"/>
    </source>
</evidence>
<dbReference type="EMBL" id="FNPC01000004">
    <property type="protein sequence ID" value="SDY30810.1"/>
    <property type="molecule type" value="Genomic_DNA"/>
</dbReference>
<evidence type="ECO:0000313" key="4">
    <source>
        <dbReference type="EMBL" id="SDY30810.1"/>
    </source>
</evidence>
<dbReference type="Proteomes" id="UP000199079">
    <property type="component" value="Unassembled WGS sequence"/>
</dbReference>
<dbReference type="Pfam" id="PF19133">
    <property type="entry name" value="DUF5816"/>
    <property type="match status" value="1"/>
</dbReference>
<evidence type="ECO:0000256" key="2">
    <source>
        <dbReference type="ARBA" id="ARBA00023315"/>
    </source>
</evidence>
<gene>
    <name evidence="4" type="ORF">SAMN05216564_104250</name>
</gene>
<dbReference type="PANTHER" id="PTHR43877">
    <property type="entry name" value="AMINOALKYLPHOSPHONATE N-ACETYLTRANSFERASE-RELATED-RELATED"/>
    <property type="match status" value="1"/>
</dbReference>
<name>A0A1H3ISW3_9EURY</name>
<dbReference type="PROSITE" id="PS51186">
    <property type="entry name" value="GNAT"/>
    <property type="match status" value="1"/>
</dbReference>
<proteinExistence type="predicted"/>
<reference evidence="5" key="1">
    <citation type="submission" date="2016-10" db="EMBL/GenBank/DDBJ databases">
        <authorList>
            <person name="Varghese N."/>
            <person name="Submissions S."/>
        </authorList>
    </citation>
    <scope>NUCLEOTIDE SEQUENCE [LARGE SCALE GENOMIC DNA]</scope>
    <source>
        <strain evidence="5">DC30,IBRC 10041,KCTC 4046</strain>
    </source>
</reference>
<evidence type="ECO:0000313" key="5">
    <source>
        <dbReference type="Proteomes" id="UP000199079"/>
    </source>
</evidence>
<keyword evidence="5" id="KW-1185">Reference proteome</keyword>
<dbReference type="Gene3D" id="3.40.630.30">
    <property type="match status" value="1"/>
</dbReference>
<keyword evidence="2" id="KW-0012">Acyltransferase</keyword>
<keyword evidence="4" id="KW-0689">Ribosomal protein</keyword>
<dbReference type="GeneID" id="43839291"/>
<dbReference type="InterPro" id="IPR050832">
    <property type="entry name" value="Bact_Acetyltransf"/>
</dbReference>
<accession>A0A1H3ISW3</accession>
<keyword evidence="1" id="KW-0808">Transferase</keyword>
<evidence type="ECO:0000256" key="1">
    <source>
        <dbReference type="ARBA" id="ARBA00022679"/>
    </source>
</evidence>
<sequence length="251" mass="28545">MDIRAATPNDVEAIRSVARASMADSYGHAVAESVLSRSVDEWYDAEELAADVAARRTVFPVAVVDGEVVGFAESYVVDRRERVGEIDWLHVHPDHRGAGIGHRLLARVEETLRDRDVDRIEGRVLEANESGTRFYEGEGYDRAGVDEITIDRETFRERIYTKRLVEDRPARETKTYTDDEGEEVYVDFDRGERGSNGPFFPAYRDPDHEERYGYVCGNCEGLDVAVDTMDRLECLDCGNRRKPARWDAAYL</sequence>
<protein>
    <submittedName>
        <fullName evidence="4">Ribosomal protein S18 acetylase RimI</fullName>
    </submittedName>
</protein>